<reference evidence="1" key="1">
    <citation type="journal article" date="2019" name="bioRxiv">
        <title>The Genome of the Zebra Mussel, Dreissena polymorpha: A Resource for Invasive Species Research.</title>
        <authorList>
            <person name="McCartney M.A."/>
            <person name="Auch B."/>
            <person name="Kono T."/>
            <person name="Mallez S."/>
            <person name="Zhang Y."/>
            <person name="Obille A."/>
            <person name="Becker A."/>
            <person name="Abrahante J.E."/>
            <person name="Garbe J."/>
            <person name="Badalamenti J.P."/>
            <person name="Herman A."/>
            <person name="Mangelson H."/>
            <person name="Liachko I."/>
            <person name="Sullivan S."/>
            <person name="Sone E.D."/>
            <person name="Koren S."/>
            <person name="Silverstein K.A.T."/>
            <person name="Beckman K.B."/>
            <person name="Gohl D.M."/>
        </authorList>
    </citation>
    <scope>NUCLEOTIDE SEQUENCE</scope>
    <source>
        <strain evidence="1">Duluth1</strain>
        <tissue evidence="1">Whole animal</tissue>
    </source>
</reference>
<dbReference type="Proteomes" id="UP000828390">
    <property type="component" value="Unassembled WGS sequence"/>
</dbReference>
<sequence>MPVLTNINSVPPATLITTSVVSTAMHRSDGIESLPNRCSVDRDSEHVPVVPSVRHFHQPLMYLPAGASVKSFPDQHPFLYHVTNRNILR</sequence>
<gene>
    <name evidence="1" type="ORF">DPMN_182751</name>
</gene>
<keyword evidence="2" id="KW-1185">Reference proteome</keyword>
<comment type="caution">
    <text evidence="1">The sequence shown here is derived from an EMBL/GenBank/DDBJ whole genome shotgun (WGS) entry which is preliminary data.</text>
</comment>
<reference evidence="1" key="2">
    <citation type="submission" date="2020-11" db="EMBL/GenBank/DDBJ databases">
        <authorList>
            <person name="McCartney M.A."/>
            <person name="Auch B."/>
            <person name="Kono T."/>
            <person name="Mallez S."/>
            <person name="Becker A."/>
            <person name="Gohl D.M."/>
            <person name="Silverstein K.A.T."/>
            <person name="Koren S."/>
            <person name="Bechman K.B."/>
            <person name="Herman A."/>
            <person name="Abrahante J.E."/>
            <person name="Garbe J."/>
        </authorList>
    </citation>
    <scope>NUCLEOTIDE SEQUENCE</scope>
    <source>
        <strain evidence="1">Duluth1</strain>
        <tissue evidence="1">Whole animal</tissue>
    </source>
</reference>
<evidence type="ECO:0000313" key="2">
    <source>
        <dbReference type="Proteomes" id="UP000828390"/>
    </source>
</evidence>
<name>A0A9D4DHR7_DREPO</name>
<organism evidence="1 2">
    <name type="scientific">Dreissena polymorpha</name>
    <name type="common">Zebra mussel</name>
    <name type="synonym">Mytilus polymorpha</name>
    <dbReference type="NCBI Taxonomy" id="45954"/>
    <lineage>
        <taxon>Eukaryota</taxon>
        <taxon>Metazoa</taxon>
        <taxon>Spiralia</taxon>
        <taxon>Lophotrochozoa</taxon>
        <taxon>Mollusca</taxon>
        <taxon>Bivalvia</taxon>
        <taxon>Autobranchia</taxon>
        <taxon>Heteroconchia</taxon>
        <taxon>Euheterodonta</taxon>
        <taxon>Imparidentia</taxon>
        <taxon>Neoheterodontei</taxon>
        <taxon>Myida</taxon>
        <taxon>Dreissenoidea</taxon>
        <taxon>Dreissenidae</taxon>
        <taxon>Dreissena</taxon>
    </lineage>
</organism>
<proteinExistence type="predicted"/>
<evidence type="ECO:0000313" key="1">
    <source>
        <dbReference type="EMBL" id="KAH3748312.1"/>
    </source>
</evidence>
<dbReference type="EMBL" id="JAIWYP010000010">
    <property type="protein sequence ID" value="KAH3748312.1"/>
    <property type="molecule type" value="Genomic_DNA"/>
</dbReference>
<protein>
    <submittedName>
        <fullName evidence="1">Uncharacterized protein</fullName>
    </submittedName>
</protein>
<dbReference type="AlphaFoldDB" id="A0A9D4DHR7"/>
<accession>A0A9D4DHR7</accession>